<name>A0AAV3MBH1_9GAMM</name>
<gene>
    <name evidence="1" type="ORF">HMPREF1563_1070</name>
</gene>
<sequence length="40" mass="4464">MRVLTPTAKMHLIGAKNLLLAPIQRNDRLFFSLNVAILSS</sequence>
<proteinExistence type="predicted"/>
<evidence type="ECO:0000313" key="2">
    <source>
        <dbReference type="Proteomes" id="UP000022311"/>
    </source>
</evidence>
<protein>
    <submittedName>
        <fullName evidence="1">Uncharacterized protein</fullName>
    </submittedName>
</protein>
<comment type="caution">
    <text evidence="1">The sequence shown here is derived from an EMBL/GenBank/DDBJ whole genome shotgun (WGS) entry which is preliminary data.</text>
</comment>
<dbReference type="Proteomes" id="UP000022311">
    <property type="component" value="Unassembled WGS sequence"/>
</dbReference>
<dbReference type="AlphaFoldDB" id="A0AAV3MBH1"/>
<accession>A0AAV3MBH1</accession>
<evidence type="ECO:0000313" key="1">
    <source>
        <dbReference type="EMBL" id="EUD12845.1"/>
    </source>
</evidence>
<reference evidence="1 2" key="1">
    <citation type="submission" date="2014-01" db="EMBL/GenBank/DDBJ databases">
        <authorList>
            <person name="Durkin A.S."/>
            <person name="McCorrison J."/>
            <person name="Torralba M."/>
            <person name="Gillis M."/>
            <person name="Haft D.H."/>
            <person name="Methe B."/>
            <person name="Sutton G."/>
            <person name="Nelson K.E."/>
        </authorList>
    </citation>
    <scope>NUCLEOTIDE SEQUENCE [LARGE SCALE GENOMIC DNA]</scope>
    <source>
        <strain evidence="1 2">205/92</strain>
    </source>
</reference>
<dbReference type="EMBL" id="JALD01000003">
    <property type="protein sequence ID" value="EUD12845.1"/>
    <property type="molecule type" value="Genomic_DNA"/>
</dbReference>
<organism evidence="1 2">
    <name type="scientific">Providencia alcalifaciens 205/92</name>
    <dbReference type="NCBI Taxonomy" id="1256988"/>
    <lineage>
        <taxon>Bacteria</taxon>
        <taxon>Pseudomonadati</taxon>
        <taxon>Pseudomonadota</taxon>
        <taxon>Gammaproteobacteria</taxon>
        <taxon>Enterobacterales</taxon>
        <taxon>Morganellaceae</taxon>
        <taxon>Providencia</taxon>
    </lineage>
</organism>